<sequence length="170" mass="18312">VRPAHLARRFVGSLRRGDVAPTDADWVHLCLLEGEAELWERMSDADRRHALGVARKVDGQLGGAPRPVLAAALLHDVGKVTSGLGTWARVAATLVGAVTSASRHERWAARRGARGRLGRYLRHPAEGAALLSDSGSDPLTVAWAAEHHRPSLRWTVEASVAEALWSADDD</sequence>
<dbReference type="EMBL" id="UINC01003633">
    <property type="protein sequence ID" value="SVA08009.1"/>
    <property type="molecule type" value="Genomic_DNA"/>
</dbReference>
<feature type="domain" description="HD" evidence="1">
    <location>
        <begin position="53"/>
        <end position="153"/>
    </location>
</feature>
<accession>A0A381SX36</accession>
<dbReference type="Gene3D" id="1.10.3210.10">
    <property type="entry name" value="Hypothetical protein af1432"/>
    <property type="match status" value="1"/>
</dbReference>
<organism evidence="2">
    <name type="scientific">marine metagenome</name>
    <dbReference type="NCBI Taxonomy" id="408172"/>
    <lineage>
        <taxon>unclassified sequences</taxon>
        <taxon>metagenomes</taxon>
        <taxon>ecological metagenomes</taxon>
    </lineage>
</organism>
<evidence type="ECO:0000259" key="1">
    <source>
        <dbReference type="Pfam" id="PF01966"/>
    </source>
</evidence>
<proteinExistence type="predicted"/>
<dbReference type="Pfam" id="PF01966">
    <property type="entry name" value="HD"/>
    <property type="match status" value="1"/>
</dbReference>
<protein>
    <recommendedName>
        <fullName evidence="1">HD domain-containing protein</fullName>
    </recommendedName>
</protein>
<reference evidence="2" key="1">
    <citation type="submission" date="2018-05" db="EMBL/GenBank/DDBJ databases">
        <authorList>
            <person name="Lanie J.A."/>
            <person name="Ng W.-L."/>
            <person name="Kazmierczak K.M."/>
            <person name="Andrzejewski T.M."/>
            <person name="Davidsen T.M."/>
            <person name="Wayne K.J."/>
            <person name="Tettelin H."/>
            <person name="Glass J.I."/>
            <person name="Rusch D."/>
            <person name="Podicherti R."/>
            <person name="Tsui H.-C.T."/>
            <person name="Winkler M.E."/>
        </authorList>
    </citation>
    <scope>NUCLEOTIDE SEQUENCE</scope>
</reference>
<dbReference type="InterPro" id="IPR006674">
    <property type="entry name" value="HD_domain"/>
</dbReference>
<dbReference type="SUPFAM" id="SSF109604">
    <property type="entry name" value="HD-domain/PDEase-like"/>
    <property type="match status" value="1"/>
</dbReference>
<dbReference type="AlphaFoldDB" id="A0A381SX36"/>
<gene>
    <name evidence="2" type="ORF">METZ01_LOCUS60863</name>
</gene>
<evidence type="ECO:0000313" key="2">
    <source>
        <dbReference type="EMBL" id="SVA08009.1"/>
    </source>
</evidence>
<feature type="non-terminal residue" evidence="2">
    <location>
        <position position="1"/>
    </location>
</feature>
<name>A0A381SX36_9ZZZZ</name>